<dbReference type="Pfam" id="PF02743">
    <property type="entry name" value="dCache_1"/>
    <property type="match status" value="1"/>
</dbReference>
<evidence type="ECO:0000256" key="6">
    <source>
        <dbReference type="ARBA" id="ARBA00023136"/>
    </source>
</evidence>
<name>A0A7W5FM70_9BACL</name>
<evidence type="ECO:0000256" key="10">
    <source>
        <dbReference type="SAM" id="MobiDB-lite"/>
    </source>
</evidence>
<dbReference type="Pfam" id="PF00672">
    <property type="entry name" value="HAMP"/>
    <property type="match status" value="1"/>
</dbReference>
<feature type="domain" description="Methyl-accepting transducer" evidence="12">
    <location>
        <begin position="432"/>
        <end position="682"/>
    </location>
</feature>
<evidence type="ECO:0000313" key="15">
    <source>
        <dbReference type="Proteomes" id="UP000570361"/>
    </source>
</evidence>
<comment type="caution">
    <text evidence="14">The sequence shown here is derived from an EMBL/GenBank/DDBJ whole genome shotgun (WGS) entry which is preliminary data.</text>
</comment>
<evidence type="ECO:0000256" key="3">
    <source>
        <dbReference type="ARBA" id="ARBA00022500"/>
    </source>
</evidence>
<keyword evidence="4 11" id="KW-0812">Transmembrane</keyword>
<dbReference type="SMART" id="SM00283">
    <property type="entry name" value="MA"/>
    <property type="match status" value="1"/>
</dbReference>
<dbReference type="InterPro" id="IPR004089">
    <property type="entry name" value="MCPsignal_dom"/>
</dbReference>
<dbReference type="InterPro" id="IPR033479">
    <property type="entry name" value="dCache_1"/>
</dbReference>
<evidence type="ECO:0000313" key="14">
    <source>
        <dbReference type="EMBL" id="MBB3109961.1"/>
    </source>
</evidence>
<organism evidence="14 15">
    <name type="scientific">Paenibacillus phyllosphaerae</name>
    <dbReference type="NCBI Taxonomy" id="274593"/>
    <lineage>
        <taxon>Bacteria</taxon>
        <taxon>Bacillati</taxon>
        <taxon>Bacillota</taxon>
        <taxon>Bacilli</taxon>
        <taxon>Bacillales</taxon>
        <taxon>Paenibacillaceae</taxon>
        <taxon>Paenibacillus</taxon>
    </lineage>
</organism>
<evidence type="ECO:0000256" key="7">
    <source>
        <dbReference type="ARBA" id="ARBA00023224"/>
    </source>
</evidence>
<dbReference type="SUPFAM" id="SSF58104">
    <property type="entry name" value="Methyl-accepting chemotaxis protein (MCP) signaling domain"/>
    <property type="match status" value="1"/>
</dbReference>
<dbReference type="GO" id="GO:0005886">
    <property type="term" value="C:plasma membrane"/>
    <property type="evidence" value="ECO:0007669"/>
    <property type="project" value="UniProtKB-SubCell"/>
</dbReference>
<keyword evidence="7 9" id="KW-0807">Transducer</keyword>
<feature type="domain" description="HAMP" evidence="13">
    <location>
        <begin position="361"/>
        <end position="413"/>
    </location>
</feature>
<feature type="region of interest" description="Disordered" evidence="10">
    <location>
        <begin position="1"/>
        <end position="24"/>
    </location>
</feature>
<reference evidence="14 15" key="1">
    <citation type="submission" date="2020-08" db="EMBL/GenBank/DDBJ databases">
        <title>Genomic Encyclopedia of Type Strains, Phase III (KMG-III): the genomes of soil and plant-associated and newly described type strains.</title>
        <authorList>
            <person name="Whitman W."/>
        </authorList>
    </citation>
    <scope>NUCLEOTIDE SEQUENCE [LARGE SCALE GENOMIC DNA]</scope>
    <source>
        <strain evidence="14 15">CECT 5862</strain>
    </source>
</reference>
<evidence type="ECO:0000256" key="9">
    <source>
        <dbReference type="PROSITE-ProRule" id="PRU00284"/>
    </source>
</evidence>
<evidence type="ECO:0000256" key="5">
    <source>
        <dbReference type="ARBA" id="ARBA00022989"/>
    </source>
</evidence>
<proteinExistence type="inferred from homology"/>
<evidence type="ECO:0000256" key="2">
    <source>
        <dbReference type="ARBA" id="ARBA00022475"/>
    </source>
</evidence>
<accession>A0A7W5FM70</accession>
<dbReference type="AlphaFoldDB" id="A0A7W5FM70"/>
<dbReference type="GO" id="GO:0006935">
    <property type="term" value="P:chemotaxis"/>
    <property type="evidence" value="ECO:0007669"/>
    <property type="project" value="UniProtKB-KW"/>
</dbReference>
<dbReference type="Proteomes" id="UP000570361">
    <property type="component" value="Unassembled WGS sequence"/>
</dbReference>
<keyword evidence="6 11" id="KW-0472">Membrane</keyword>
<sequence length="718" mass="77843">MKKSKWFANSTKDKKSAAKQGKKASAAGSKLKALYARLQETTKQLNMKNPVQSVGLKLFLIIFSAILVCVLVVGLSSYSTSKSIIKKKVSESNEVALHQSNGKLNLMFQNFEDLTMQIMLDNNVQDQLNIVRSAVEDYERFQATMNIGKMLQSYVVGNQSIVSTNMIAIDGSLPPMSVGSTISSAQSEEWFKQVLALDGKVSWIGVRDKGLSGSSSNPTLGLARVIKNTTTNEGKFVLVMEFNVNFLAKQLEDLQLGEGSRVSIVDSNSNIIYDEDLALVGKPSTIALPEGSAKGTLEGKGLSGENVLAFYDQFEVMDWRLLGTVPVEHLVKDAGQIKTTTWIIAAIAALLAIAIGLFVIRIVAMPLIRLRNLMNEGALGNLNVRADNKSKDEIGQLASSFNQMMEQITTLVKQTTQSATEVLQTAGELAEASKQTAASAKEIAVATEEIAGGATSLAVESERGSDLTGEIEDQMKQVLEDNVMMGRSAKEVERASVQGADYMNVLISKTGATEEMTRSMVDKVDRLKESTNSIRKILEVLQSLTKQTNILSLNATIEAARAGAAGKGFMVVADEIRKLADQSKHSIDVVGQITVTIQHEVEETVRVLTEAYPMFQEQIVSVKDANEIFLSVQTQMSQFVDKLESVTASVGTLEQSQKVLAEAMGNVSAVAEESSATSEEVASLSHEQTRIAEGLVRLSDKLETVSNGLSEALQRFRT</sequence>
<dbReference type="EMBL" id="JACHXK010000003">
    <property type="protein sequence ID" value="MBB3109961.1"/>
    <property type="molecule type" value="Genomic_DNA"/>
</dbReference>
<comment type="similarity">
    <text evidence="8">Belongs to the methyl-accepting chemotaxis (MCP) protein family.</text>
</comment>
<evidence type="ECO:0000259" key="12">
    <source>
        <dbReference type="PROSITE" id="PS50111"/>
    </source>
</evidence>
<dbReference type="Pfam" id="PF00015">
    <property type="entry name" value="MCPsignal"/>
    <property type="match status" value="1"/>
</dbReference>
<dbReference type="PANTHER" id="PTHR32089:SF112">
    <property type="entry name" value="LYSOZYME-LIKE PROTEIN-RELATED"/>
    <property type="match status" value="1"/>
</dbReference>
<dbReference type="PANTHER" id="PTHR32089">
    <property type="entry name" value="METHYL-ACCEPTING CHEMOTAXIS PROTEIN MCPB"/>
    <property type="match status" value="1"/>
</dbReference>
<dbReference type="Gene3D" id="3.30.450.20">
    <property type="entry name" value="PAS domain"/>
    <property type="match status" value="1"/>
</dbReference>
<dbReference type="PROSITE" id="PS50111">
    <property type="entry name" value="CHEMOTAXIS_TRANSDUC_2"/>
    <property type="match status" value="1"/>
</dbReference>
<protein>
    <submittedName>
        <fullName evidence="14">Methyl-accepting chemotaxis protein</fullName>
    </submittedName>
</protein>
<evidence type="ECO:0000256" key="1">
    <source>
        <dbReference type="ARBA" id="ARBA00004651"/>
    </source>
</evidence>
<keyword evidence="5 11" id="KW-1133">Transmembrane helix</keyword>
<dbReference type="PROSITE" id="PS50885">
    <property type="entry name" value="HAMP"/>
    <property type="match status" value="1"/>
</dbReference>
<feature type="transmembrane region" description="Helical" evidence="11">
    <location>
        <begin position="342"/>
        <end position="364"/>
    </location>
</feature>
<evidence type="ECO:0000256" key="4">
    <source>
        <dbReference type="ARBA" id="ARBA00022692"/>
    </source>
</evidence>
<keyword evidence="3" id="KW-0145">Chemotaxis</keyword>
<evidence type="ECO:0000256" key="8">
    <source>
        <dbReference type="ARBA" id="ARBA00029447"/>
    </source>
</evidence>
<dbReference type="SMART" id="SM00304">
    <property type="entry name" value="HAMP"/>
    <property type="match status" value="1"/>
</dbReference>
<feature type="transmembrane region" description="Helical" evidence="11">
    <location>
        <begin position="58"/>
        <end position="78"/>
    </location>
</feature>
<dbReference type="Gene3D" id="1.10.287.950">
    <property type="entry name" value="Methyl-accepting chemotaxis protein"/>
    <property type="match status" value="1"/>
</dbReference>
<keyword evidence="15" id="KW-1185">Reference proteome</keyword>
<comment type="subcellular location">
    <subcellularLocation>
        <location evidence="1">Cell membrane</location>
        <topology evidence="1">Multi-pass membrane protein</topology>
    </subcellularLocation>
</comment>
<dbReference type="CDD" id="cd18774">
    <property type="entry name" value="PDC2_HK_sensor"/>
    <property type="match status" value="1"/>
</dbReference>
<dbReference type="GO" id="GO:0007165">
    <property type="term" value="P:signal transduction"/>
    <property type="evidence" value="ECO:0007669"/>
    <property type="project" value="UniProtKB-KW"/>
</dbReference>
<evidence type="ECO:0000259" key="13">
    <source>
        <dbReference type="PROSITE" id="PS50885"/>
    </source>
</evidence>
<keyword evidence="2" id="KW-1003">Cell membrane</keyword>
<dbReference type="CDD" id="cd06225">
    <property type="entry name" value="HAMP"/>
    <property type="match status" value="1"/>
</dbReference>
<gene>
    <name evidence="14" type="ORF">FHS18_002024</name>
</gene>
<dbReference type="RefSeq" id="WP_246427551.1">
    <property type="nucleotide sequence ID" value="NZ_JACHXK010000003.1"/>
</dbReference>
<dbReference type="InterPro" id="IPR003660">
    <property type="entry name" value="HAMP_dom"/>
</dbReference>
<evidence type="ECO:0000256" key="11">
    <source>
        <dbReference type="SAM" id="Phobius"/>
    </source>
</evidence>